<evidence type="ECO:0000256" key="1">
    <source>
        <dbReference type="ARBA" id="ARBA00022527"/>
    </source>
</evidence>
<sequence>MSLSAVESPTSEQLTVRGMATAASAAQLRDEFGAWLRARGVSAPQTNEILLAVNEALANCVDHAYSGHSAVGTMAVRADYEPAAGCLSICVTDHGTWRQPGHQSAEDRRRGRGVALMHAMADHCTINGRHDGTTVCLDYRCRGIR</sequence>
<dbReference type="CDD" id="cd16936">
    <property type="entry name" value="HATPase_RsbW-like"/>
    <property type="match status" value="1"/>
</dbReference>
<protein>
    <submittedName>
        <fullName evidence="3 4">Anti-sigma regulatory factor</fullName>
    </submittedName>
</protein>
<reference evidence="3 6" key="2">
    <citation type="journal article" date="2019" name="Emerg. Microbes Infect.">
        <title>Comprehensive subspecies identification of 175 nontuberculous mycobacteria species based on 7547 genomic profiles.</title>
        <authorList>
            <person name="Matsumoto Y."/>
            <person name="Kinjo T."/>
            <person name="Motooka D."/>
            <person name="Nabeya D."/>
            <person name="Jung N."/>
            <person name="Uechi K."/>
            <person name="Horii T."/>
            <person name="Iida T."/>
            <person name="Fujita J."/>
            <person name="Nakamura S."/>
        </authorList>
    </citation>
    <scope>NUCLEOTIDE SEQUENCE [LARGE SCALE GENOMIC DNA]</scope>
    <source>
        <strain evidence="3 6">JCM 6367</strain>
    </source>
</reference>
<dbReference type="PANTHER" id="PTHR35526">
    <property type="entry name" value="ANTI-SIGMA-F FACTOR RSBW-RELATED"/>
    <property type="match status" value="1"/>
</dbReference>
<evidence type="ECO:0000313" key="3">
    <source>
        <dbReference type="EMBL" id="BBY73630.1"/>
    </source>
</evidence>
<evidence type="ECO:0000259" key="2">
    <source>
        <dbReference type="Pfam" id="PF13581"/>
    </source>
</evidence>
<dbReference type="InterPro" id="IPR050267">
    <property type="entry name" value="Anti-sigma-factor_SerPK"/>
</dbReference>
<dbReference type="Proteomes" id="UP000466554">
    <property type="component" value="Chromosome"/>
</dbReference>
<accession>A0A375YG31</accession>
<dbReference type="InterPro" id="IPR036890">
    <property type="entry name" value="HATPase_C_sf"/>
</dbReference>
<organism evidence="4 5">
    <name type="scientific">Mycolicibacterium parafortuitum</name>
    <name type="common">Mycobacterium parafortuitum</name>
    <dbReference type="NCBI Taxonomy" id="39692"/>
    <lineage>
        <taxon>Bacteria</taxon>
        <taxon>Bacillati</taxon>
        <taxon>Actinomycetota</taxon>
        <taxon>Actinomycetes</taxon>
        <taxon>Mycobacteriales</taxon>
        <taxon>Mycobacteriaceae</taxon>
        <taxon>Mycolicibacterium</taxon>
    </lineage>
</organism>
<dbReference type="PANTHER" id="PTHR35526:SF3">
    <property type="entry name" value="ANTI-SIGMA-F FACTOR RSBW"/>
    <property type="match status" value="1"/>
</dbReference>
<dbReference type="GO" id="GO:0004674">
    <property type="term" value="F:protein serine/threonine kinase activity"/>
    <property type="evidence" value="ECO:0007669"/>
    <property type="project" value="UniProtKB-KW"/>
</dbReference>
<dbReference type="RefSeq" id="WP_083144721.1">
    <property type="nucleotide sequence ID" value="NZ_AP022598.1"/>
</dbReference>
<dbReference type="AlphaFoldDB" id="A0A375YG31"/>
<evidence type="ECO:0000313" key="5">
    <source>
        <dbReference type="Proteomes" id="UP000252008"/>
    </source>
</evidence>
<dbReference type="InterPro" id="IPR003594">
    <property type="entry name" value="HATPase_dom"/>
</dbReference>
<reference evidence="4 5" key="1">
    <citation type="submission" date="2018-05" db="EMBL/GenBank/DDBJ databases">
        <authorList>
            <consortium name="IHU Genomes"/>
        </authorList>
    </citation>
    <scope>NUCLEOTIDE SEQUENCE [LARGE SCALE GENOMIC DNA]</scope>
    <source>
        <strain evidence="4 5">P7335</strain>
    </source>
</reference>
<keyword evidence="1 4" id="KW-0418">Kinase</keyword>
<keyword evidence="5" id="KW-1185">Reference proteome</keyword>
<dbReference type="Gene3D" id="3.30.565.10">
    <property type="entry name" value="Histidine kinase-like ATPase, C-terminal domain"/>
    <property type="match status" value="1"/>
</dbReference>
<proteinExistence type="predicted"/>
<keyword evidence="1 4" id="KW-0723">Serine/threonine-protein kinase</keyword>
<dbReference type="Pfam" id="PF13581">
    <property type="entry name" value="HATPase_c_2"/>
    <property type="match status" value="1"/>
</dbReference>
<dbReference type="EMBL" id="UEGS01000001">
    <property type="protein sequence ID" value="SRX80071.1"/>
    <property type="molecule type" value="Genomic_DNA"/>
</dbReference>
<dbReference type="Proteomes" id="UP000252008">
    <property type="component" value="Unassembled WGS sequence"/>
</dbReference>
<reference evidence="3" key="3">
    <citation type="submission" date="2020-02" db="EMBL/GenBank/DDBJ databases">
        <authorList>
            <person name="Matsumoto Y."/>
            <person name="Motooka D."/>
            <person name="Nakamura S."/>
        </authorList>
    </citation>
    <scope>NUCLEOTIDE SEQUENCE</scope>
    <source>
        <strain evidence="3">JCM 6367</strain>
    </source>
</reference>
<gene>
    <name evidence="4" type="ORF">MPP7335_01810</name>
    <name evidence="3" type="ORF">MPRF_05290</name>
</gene>
<feature type="domain" description="Histidine kinase/HSP90-like ATPase" evidence="2">
    <location>
        <begin position="20"/>
        <end position="137"/>
    </location>
</feature>
<dbReference type="STRING" id="39692.BST38_17785"/>
<dbReference type="SUPFAM" id="SSF55874">
    <property type="entry name" value="ATPase domain of HSP90 chaperone/DNA topoisomerase II/histidine kinase"/>
    <property type="match status" value="1"/>
</dbReference>
<evidence type="ECO:0000313" key="6">
    <source>
        <dbReference type="Proteomes" id="UP000466554"/>
    </source>
</evidence>
<keyword evidence="1 4" id="KW-0808">Transferase</keyword>
<evidence type="ECO:0000313" key="4">
    <source>
        <dbReference type="EMBL" id="SRX80071.1"/>
    </source>
</evidence>
<name>A0A375YG31_MYCPF</name>
<dbReference type="EMBL" id="AP022598">
    <property type="protein sequence ID" value="BBY73630.1"/>
    <property type="molecule type" value="Genomic_DNA"/>
</dbReference>